<feature type="transmembrane region" description="Helical" evidence="5">
    <location>
        <begin position="438"/>
        <end position="456"/>
    </location>
</feature>
<dbReference type="PANTHER" id="PTHR10283">
    <property type="entry name" value="SOLUTE CARRIER FAMILY 13 MEMBER"/>
    <property type="match status" value="1"/>
</dbReference>
<proteinExistence type="predicted"/>
<dbReference type="InterPro" id="IPR001898">
    <property type="entry name" value="SLC13A/DASS"/>
</dbReference>
<feature type="transmembrane region" description="Helical" evidence="5">
    <location>
        <begin position="121"/>
        <end position="147"/>
    </location>
</feature>
<feature type="transmembrane region" description="Helical" evidence="5">
    <location>
        <begin position="269"/>
        <end position="293"/>
    </location>
</feature>
<gene>
    <name evidence="6" type="ORF">ACFO5O_11970</name>
</gene>
<evidence type="ECO:0000256" key="2">
    <source>
        <dbReference type="ARBA" id="ARBA00022692"/>
    </source>
</evidence>
<dbReference type="Pfam" id="PF00939">
    <property type="entry name" value="Na_sulph_symp"/>
    <property type="match status" value="1"/>
</dbReference>
<keyword evidence="2 5" id="KW-0812">Transmembrane</keyword>
<feature type="transmembrane region" description="Helical" evidence="5">
    <location>
        <begin position="468"/>
        <end position="490"/>
    </location>
</feature>
<feature type="transmembrane region" description="Helical" evidence="5">
    <location>
        <begin position="409"/>
        <end position="432"/>
    </location>
</feature>
<organism evidence="6 7">
    <name type="scientific">Geojedonia litorea</name>
    <dbReference type="NCBI Taxonomy" id="1268269"/>
    <lineage>
        <taxon>Bacteria</taxon>
        <taxon>Pseudomonadati</taxon>
        <taxon>Bacteroidota</taxon>
        <taxon>Flavobacteriia</taxon>
        <taxon>Flavobacteriales</taxon>
        <taxon>Flavobacteriaceae</taxon>
        <taxon>Geojedonia</taxon>
    </lineage>
</organism>
<evidence type="ECO:0000256" key="3">
    <source>
        <dbReference type="ARBA" id="ARBA00022989"/>
    </source>
</evidence>
<dbReference type="PANTHER" id="PTHR10283:SF82">
    <property type="entry name" value="SOLUTE CARRIER FAMILY 13 MEMBER 2"/>
    <property type="match status" value="1"/>
</dbReference>
<dbReference type="EMBL" id="JBHSGP010000014">
    <property type="protein sequence ID" value="MFC4723042.1"/>
    <property type="molecule type" value="Genomic_DNA"/>
</dbReference>
<dbReference type="RefSeq" id="WP_387964073.1">
    <property type="nucleotide sequence ID" value="NZ_JBHSGP010000014.1"/>
</dbReference>
<dbReference type="Proteomes" id="UP001595953">
    <property type="component" value="Unassembled WGS sequence"/>
</dbReference>
<accession>A0ABV9N433</accession>
<evidence type="ECO:0000256" key="5">
    <source>
        <dbReference type="SAM" id="Phobius"/>
    </source>
</evidence>
<feature type="transmembrane region" description="Helical" evidence="5">
    <location>
        <begin position="82"/>
        <end position="101"/>
    </location>
</feature>
<evidence type="ECO:0000313" key="6">
    <source>
        <dbReference type="EMBL" id="MFC4723042.1"/>
    </source>
</evidence>
<feature type="transmembrane region" description="Helical" evidence="5">
    <location>
        <begin position="7"/>
        <end position="23"/>
    </location>
</feature>
<name>A0ABV9N433_9FLAO</name>
<reference evidence="7" key="1">
    <citation type="journal article" date="2019" name="Int. J. Syst. Evol. Microbiol.">
        <title>The Global Catalogue of Microorganisms (GCM) 10K type strain sequencing project: providing services to taxonomists for standard genome sequencing and annotation.</title>
        <authorList>
            <consortium name="The Broad Institute Genomics Platform"/>
            <consortium name="The Broad Institute Genome Sequencing Center for Infectious Disease"/>
            <person name="Wu L."/>
            <person name="Ma J."/>
        </authorList>
    </citation>
    <scope>NUCLEOTIDE SEQUENCE [LARGE SCALE GENOMIC DNA]</scope>
    <source>
        <strain evidence="7">CCUG 63682</strain>
    </source>
</reference>
<dbReference type="NCBIfam" id="TIGR00785">
    <property type="entry name" value="dass"/>
    <property type="match status" value="1"/>
</dbReference>
<feature type="transmembrane region" description="Helical" evidence="5">
    <location>
        <begin position="219"/>
        <end position="239"/>
    </location>
</feature>
<protein>
    <submittedName>
        <fullName evidence="6">SLC13 family permease</fullName>
    </submittedName>
</protein>
<feature type="transmembrane region" description="Helical" evidence="5">
    <location>
        <begin position="379"/>
        <end position="397"/>
    </location>
</feature>
<comment type="subcellular location">
    <subcellularLocation>
        <location evidence="1">Membrane</location>
        <topology evidence="1">Multi-pass membrane protein</topology>
    </subcellularLocation>
</comment>
<evidence type="ECO:0000256" key="4">
    <source>
        <dbReference type="ARBA" id="ARBA00023136"/>
    </source>
</evidence>
<evidence type="ECO:0000256" key="1">
    <source>
        <dbReference type="ARBA" id="ARBA00004141"/>
    </source>
</evidence>
<feature type="transmembrane region" description="Helical" evidence="5">
    <location>
        <begin position="168"/>
        <end position="189"/>
    </location>
</feature>
<feature type="transmembrane region" description="Helical" evidence="5">
    <location>
        <begin position="342"/>
        <end position="359"/>
    </location>
</feature>
<comment type="caution">
    <text evidence="6">The sequence shown here is derived from an EMBL/GenBank/DDBJ whole genome shotgun (WGS) entry which is preliminary data.</text>
</comment>
<keyword evidence="7" id="KW-1185">Reference proteome</keyword>
<feature type="transmembrane region" description="Helical" evidence="5">
    <location>
        <begin position="305"/>
        <end position="322"/>
    </location>
</feature>
<feature type="transmembrane region" description="Helical" evidence="5">
    <location>
        <begin position="43"/>
        <end position="70"/>
    </location>
</feature>
<keyword evidence="4 5" id="KW-0472">Membrane</keyword>
<sequence length="492" mass="53808">MDRSKKIGFWAGILILTFTILLPPPKGMQPEALRALGVALLMAVWWVTECIPIYATAFVPIALFPLLGILDADTTTENYGHNYVLMLLGGFFLAKSIELSGLHKRVALYIISKLGTSRRRIILSFMIATAFLSMWIANVAVVLLMLPIALAIIDKEEEESSEKRNPKFGLALMLAIAYAASVGGTGSLIGTPPNMVFAGVFAKAFPSYPEIDFLQWMKLGTPIVLIILPIVWFYVIKYFKIQGNFAGSREIINQEIKAIGKLSTMEKRVFIIFLFTALGWIFRRDIVLDGFVIPGWSSLLGIKDYVHDSTVAIITALLLFSIPSGGTKPSVPKRLLDWDSAAKVPWGVVMIVGGGYAIADSFNHTGLAEFLGSKMSFISDYPMLLILVIIISLMIFITEINSNTATANIFLPVLAAMAIAGSMNPILIMIPATFACSFSFMLPSGTGTNAVIFGSNRVTIQEMAKCGFGLNLLCVILLTMLMYVYVLPILSI</sequence>
<keyword evidence="3 5" id="KW-1133">Transmembrane helix</keyword>
<evidence type="ECO:0000313" key="7">
    <source>
        <dbReference type="Proteomes" id="UP001595953"/>
    </source>
</evidence>